<dbReference type="Proteomes" id="UP000313066">
    <property type="component" value="Unassembled WGS sequence"/>
</dbReference>
<feature type="transmembrane region" description="Helical" evidence="1">
    <location>
        <begin position="119"/>
        <end position="142"/>
    </location>
</feature>
<evidence type="ECO:0000313" key="2">
    <source>
        <dbReference type="EMBL" id="KAB8182550.1"/>
    </source>
</evidence>
<name>A0A5N6BPZ2_9ACTN</name>
<comment type="caution">
    <text evidence="2">The sequence shown here is derived from an EMBL/GenBank/DDBJ whole genome shotgun (WGS) entry which is preliminary data.</text>
</comment>
<feature type="transmembrane region" description="Helical" evidence="1">
    <location>
        <begin position="91"/>
        <end position="113"/>
    </location>
</feature>
<protein>
    <recommendedName>
        <fullName evidence="4">Transmembrane transport protein</fullName>
    </recommendedName>
</protein>
<sequence>MTEEPRLPAQDMIERLAPALSLTTRIRAVTALLAGMAGTVFVSALWWSEPGPLPGRTHLAFAMLTVFCLTWAGYGGWLLTRRVPLFATDQVIAAWIGLAASLATTAVVTVVAVGRGSGAGPALAVGGLFVAVALVLAVRAHARRAALLRRMHELTGREEGGTRSP</sequence>
<evidence type="ECO:0000256" key="1">
    <source>
        <dbReference type="SAM" id="Phobius"/>
    </source>
</evidence>
<dbReference type="EMBL" id="VDMA02000013">
    <property type="protein sequence ID" value="KAB8182550.1"/>
    <property type="molecule type" value="Genomic_DNA"/>
</dbReference>
<reference evidence="2 3" key="1">
    <citation type="submission" date="2019-10" db="EMBL/GenBank/DDBJ databases">
        <title>Nonomuraea sp. nov., isolated from Phyllanthus amarus.</title>
        <authorList>
            <person name="Klykleung N."/>
            <person name="Tanasupawat S."/>
        </authorList>
    </citation>
    <scope>NUCLEOTIDE SEQUENCE [LARGE SCALE GENOMIC DNA]</scope>
    <source>
        <strain evidence="2 3">CR1-09</strain>
    </source>
</reference>
<keyword evidence="3" id="KW-1185">Reference proteome</keyword>
<feature type="transmembrane region" description="Helical" evidence="1">
    <location>
        <begin position="59"/>
        <end position="79"/>
    </location>
</feature>
<dbReference type="AlphaFoldDB" id="A0A5N6BPZ2"/>
<organism evidence="2 3">
    <name type="scientific">Microbispora catharanthi</name>
    <dbReference type="NCBI Taxonomy" id="1712871"/>
    <lineage>
        <taxon>Bacteria</taxon>
        <taxon>Bacillati</taxon>
        <taxon>Actinomycetota</taxon>
        <taxon>Actinomycetes</taxon>
        <taxon>Streptosporangiales</taxon>
        <taxon>Streptosporangiaceae</taxon>
        <taxon>Microbispora</taxon>
    </lineage>
</organism>
<gene>
    <name evidence="2" type="ORF">FH610_024365</name>
</gene>
<keyword evidence="1" id="KW-0812">Transmembrane</keyword>
<proteinExistence type="predicted"/>
<keyword evidence="1" id="KW-0472">Membrane</keyword>
<keyword evidence="1" id="KW-1133">Transmembrane helix</keyword>
<evidence type="ECO:0000313" key="3">
    <source>
        <dbReference type="Proteomes" id="UP000313066"/>
    </source>
</evidence>
<feature type="transmembrane region" description="Helical" evidence="1">
    <location>
        <begin position="28"/>
        <end position="47"/>
    </location>
</feature>
<accession>A0A5N6BPZ2</accession>
<dbReference type="RefSeq" id="WP_139577091.1">
    <property type="nucleotide sequence ID" value="NZ_VDMA02000013.1"/>
</dbReference>
<evidence type="ECO:0008006" key="4">
    <source>
        <dbReference type="Google" id="ProtNLM"/>
    </source>
</evidence>